<evidence type="ECO:0000259" key="2">
    <source>
        <dbReference type="PROSITE" id="PS50104"/>
    </source>
</evidence>
<keyword evidence="4" id="KW-1185">Reference proteome</keyword>
<feature type="domain" description="TIR" evidence="2">
    <location>
        <begin position="2"/>
        <end position="150"/>
    </location>
</feature>
<dbReference type="InterPro" id="IPR035897">
    <property type="entry name" value="Toll_tir_struct_dom_sf"/>
</dbReference>
<dbReference type="Pfam" id="PF13676">
    <property type="entry name" value="TIR_2"/>
    <property type="match status" value="1"/>
</dbReference>
<keyword evidence="1" id="KW-0812">Transmembrane</keyword>
<proteinExistence type="predicted"/>
<reference evidence="3" key="1">
    <citation type="submission" date="2022-10" db="EMBL/GenBank/DDBJ databases">
        <title>Algoriphagus sp. a novel bacteria isolate from halophytes salicornia europaea.</title>
        <authorList>
            <person name="Peng Y."/>
            <person name="Jiang L."/>
            <person name="Lee J."/>
        </authorList>
    </citation>
    <scope>NUCLEOTIDE SEQUENCE</scope>
    <source>
        <strain evidence="3">TR-M5</strain>
    </source>
</reference>
<keyword evidence="1" id="KW-1133">Transmembrane helix</keyword>
<dbReference type="Gene3D" id="3.40.50.10140">
    <property type="entry name" value="Toll/interleukin-1 receptor homology (TIR) domain"/>
    <property type="match status" value="1"/>
</dbReference>
<dbReference type="InterPro" id="IPR000157">
    <property type="entry name" value="TIR_dom"/>
</dbReference>
<protein>
    <submittedName>
        <fullName evidence="3">Toll/interleukin-1 receptor domain-containing protein</fullName>
    </submittedName>
</protein>
<dbReference type="RefSeq" id="WP_264810840.1">
    <property type="nucleotide sequence ID" value="NZ_CP110226.1"/>
</dbReference>
<evidence type="ECO:0000313" key="3">
    <source>
        <dbReference type="EMBL" id="UZD24121.1"/>
    </source>
</evidence>
<gene>
    <name evidence="3" type="ORF">OM944_06375</name>
</gene>
<name>A0ABY6MN55_9BACT</name>
<evidence type="ECO:0000313" key="4">
    <source>
        <dbReference type="Proteomes" id="UP001163156"/>
    </source>
</evidence>
<keyword evidence="3" id="KW-0675">Receptor</keyword>
<organism evidence="3 4">
    <name type="scientific">Algoriphagus halophytocola</name>
    <dbReference type="NCBI Taxonomy" id="2991499"/>
    <lineage>
        <taxon>Bacteria</taxon>
        <taxon>Pseudomonadati</taxon>
        <taxon>Bacteroidota</taxon>
        <taxon>Cytophagia</taxon>
        <taxon>Cytophagales</taxon>
        <taxon>Cyclobacteriaceae</taxon>
        <taxon>Algoriphagus</taxon>
    </lineage>
</organism>
<dbReference type="PROSITE" id="PS50104">
    <property type="entry name" value="TIR"/>
    <property type="match status" value="1"/>
</dbReference>
<sequence length="340" mass="38054">MSNNKIFVSYRRQDASGEAGRLVDHLQEIFGDESVFLDVEAIEAGLDFEQAIDQALNSCKVLLAIIGPHWTRLKDSNGNLRIFEENDFIRLEISAALKRNIRVIPVLVNGADLPSASDLPEDLQGLLRRQTHELSNSRWKYDCDQLSEVLLKVIPPKPKPIPNPKHRPAQTQKKSWLAKNYLWLLGAFVVLLIIIISSDDFQEGFQEGYQEAVNGEPVSEQVIEQPPADISMPVDDLESSSDISVKGSWALYLNGEQVSTLIMSHYPDEIQFLEYNLFDLNIGSGSGEITGNEMYLDYYNSAMDMNGEIHLSTPNNGTTWTGTVTFPANGISNPISLRRD</sequence>
<feature type="transmembrane region" description="Helical" evidence="1">
    <location>
        <begin position="181"/>
        <end position="198"/>
    </location>
</feature>
<dbReference type="SUPFAM" id="SSF52200">
    <property type="entry name" value="Toll/Interleukin receptor TIR domain"/>
    <property type="match status" value="1"/>
</dbReference>
<dbReference type="EMBL" id="CP110226">
    <property type="protein sequence ID" value="UZD24121.1"/>
    <property type="molecule type" value="Genomic_DNA"/>
</dbReference>
<accession>A0ABY6MN55</accession>
<keyword evidence="1" id="KW-0472">Membrane</keyword>
<evidence type="ECO:0000256" key="1">
    <source>
        <dbReference type="SAM" id="Phobius"/>
    </source>
</evidence>
<dbReference type="Proteomes" id="UP001163156">
    <property type="component" value="Chromosome"/>
</dbReference>